<keyword evidence="1" id="KW-1133">Transmembrane helix</keyword>
<dbReference type="Proteomes" id="UP000050417">
    <property type="component" value="Unassembled WGS sequence"/>
</dbReference>
<feature type="transmembrane region" description="Helical" evidence="1">
    <location>
        <begin position="366"/>
        <end position="388"/>
    </location>
</feature>
<evidence type="ECO:0008006" key="4">
    <source>
        <dbReference type="Google" id="ProtNLM"/>
    </source>
</evidence>
<keyword evidence="3" id="KW-1185">Reference proteome</keyword>
<feature type="transmembrane region" description="Helical" evidence="1">
    <location>
        <begin position="312"/>
        <end position="330"/>
    </location>
</feature>
<feature type="transmembrane region" description="Helical" evidence="1">
    <location>
        <begin position="336"/>
        <end position="354"/>
    </location>
</feature>
<feature type="transmembrane region" description="Helical" evidence="1">
    <location>
        <begin position="12"/>
        <end position="44"/>
    </location>
</feature>
<gene>
    <name evidence="2" type="ORF">ADN00_00095</name>
</gene>
<feature type="transmembrane region" description="Helical" evidence="1">
    <location>
        <begin position="133"/>
        <end position="154"/>
    </location>
</feature>
<evidence type="ECO:0000313" key="3">
    <source>
        <dbReference type="Proteomes" id="UP000050417"/>
    </source>
</evidence>
<proteinExistence type="predicted"/>
<feature type="transmembrane region" description="Helical" evidence="1">
    <location>
        <begin position="279"/>
        <end position="300"/>
    </location>
</feature>
<evidence type="ECO:0000256" key="1">
    <source>
        <dbReference type="SAM" id="Phobius"/>
    </source>
</evidence>
<accession>A0A0P6XWN3</accession>
<feature type="transmembrane region" description="Helical" evidence="1">
    <location>
        <begin position="241"/>
        <end position="259"/>
    </location>
</feature>
<evidence type="ECO:0000313" key="2">
    <source>
        <dbReference type="EMBL" id="KPL80993.1"/>
    </source>
</evidence>
<feature type="transmembrane region" description="Helical" evidence="1">
    <location>
        <begin position="64"/>
        <end position="87"/>
    </location>
</feature>
<reference evidence="2 3" key="1">
    <citation type="submission" date="2015-07" db="EMBL/GenBank/DDBJ databases">
        <title>Genome sequence of Ornatilinea apprima DSM 23815.</title>
        <authorList>
            <person name="Hemp J."/>
            <person name="Ward L.M."/>
            <person name="Pace L.A."/>
            <person name="Fischer W.W."/>
        </authorList>
    </citation>
    <scope>NUCLEOTIDE SEQUENCE [LARGE SCALE GENOMIC DNA]</scope>
    <source>
        <strain evidence="2 3">P3M-1</strain>
    </source>
</reference>
<comment type="caution">
    <text evidence="2">The sequence shown here is derived from an EMBL/GenBank/DDBJ whole genome shotgun (WGS) entry which is preliminary data.</text>
</comment>
<feature type="transmembrane region" description="Helical" evidence="1">
    <location>
        <begin position="99"/>
        <end position="121"/>
    </location>
</feature>
<feature type="transmembrane region" description="Helical" evidence="1">
    <location>
        <begin position="166"/>
        <end position="187"/>
    </location>
</feature>
<protein>
    <recommendedName>
        <fullName evidence="4">Glycosyltransferase RgtA/B/C/D-like domain-containing protein</fullName>
    </recommendedName>
</protein>
<feature type="transmembrane region" description="Helical" evidence="1">
    <location>
        <begin position="199"/>
        <end position="229"/>
    </location>
</feature>
<dbReference type="OrthoDB" id="157209at2"/>
<name>A0A0P6XWN3_9CHLR</name>
<dbReference type="STRING" id="1134406.ADN00_00095"/>
<keyword evidence="1" id="KW-0472">Membrane</keyword>
<keyword evidence="1" id="KW-0812">Transmembrane</keyword>
<dbReference type="AlphaFoldDB" id="A0A0P6XWN3"/>
<dbReference type="RefSeq" id="WP_075060923.1">
    <property type="nucleotide sequence ID" value="NZ_LGCL01000002.1"/>
</dbReference>
<dbReference type="EMBL" id="LGCL01000002">
    <property type="protein sequence ID" value="KPL80993.1"/>
    <property type="molecule type" value="Genomic_DNA"/>
</dbReference>
<sequence>METRRTVQPFIKAALIIAVSLMVLPYLVGAFSGGNTHTFLGFLFNPKDGLSYLAKMEQGRQGSWLFRLPYTAGPVNGVFLFSFYLFLGHLTRWTGLPAVWVFHASRVGASLFLLYSLWKFAGLYFPDERKQTLAFLLLVFGSGMGWVLFVTGYLPADFWVAEMYPFFAMLSNPHFPLGMGLMLQMILLAQKTGKRSVLVLLGLAGLGLSIVLPFGYVSVVIPLAVDWVLEAFFQKDARKGIPLLALIPGGGCLLFQYWQVVSDPFLRQWNAQNITPTPVWWDVFLSLSPAIVLIIVGLASGMRNFGKNPQRLVWLWVISALLLAYTPISIQRRFLSGFYIPVAILGLEGLVWLFEKYQWPIRRGFGLLFGLSIPTHLLLIVVGLFGALSVSPKLYLSTGETEAMEWIVAHTPQEAVFASSEEIGLVIPALTGRRVILGHPFETPDYESVAEVVEGVFTADQSPESLEAFSQQYGASYFFWGPREQKMAGEGADPSQMGELVFENEEVKIIAAGLTP</sequence>
<organism evidence="2 3">
    <name type="scientific">Ornatilinea apprima</name>
    <dbReference type="NCBI Taxonomy" id="1134406"/>
    <lineage>
        <taxon>Bacteria</taxon>
        <taxon>Bacillati</taxon>
        <taxon>Chloroflexota</taxon>
        <taxon>Anaerolineae</taxon>
        <taxon>Anaerolineales</taxon>
        <taxon>Anaerolineaceae</taxon>
        <taxon>Ornatilinea</taxon>
    </lineage>
</organism>